<evidence type="ECO:0000313" key="1">
    <source>
        <dbReference type="EMBL" id="KAF0356990.1"/>
    </source>
</evidence>
<protein>
    <submittedName>
        <fullName evidence="1">Mitochondrial conserved protein</fullName>
    </submittedName>
</protein>
<dbReference type="AlphaFoldDB" id="A0A8H3WYG6"/>
<evidence type="ECO:0000313" key="2">
    <source>
        <dbReference type="Proteomes" id="UP000439903"/>
    </source>
</evidence>
<dbReference type="PANTHER" id="PTHR28048">
    <property type="entry name" value="ACR195WP"/>
    <property type="match status" value="1"/>
</dbReference>
<dbReference type="EMBL" id="WTPW01003008">
    <property type="protein sequence ID" value="KAF0356990.1"/>
    <property type="molecule type" value="Genomic_DNA"/>
</dbReference>
<comment type="caution">
    <text evidence="1">The sequence shown here is derived from an EMBL/GenBank/DDBJ whole genome shotgun (WGS) entry which is preliminary data.</text>
</comment>
<organism evidence="1 2">
    <name type="scientific">Gigaspora margarita</name>
    <dbReference type="NCBI Taxonomy" id="4874"/>
    <lineage>
        <taxon>Eukaryota</taxon>
        <taxon>Fungi</taxon>
        <taxon>Fungi incertae sedis</taxon>
        <taxon>Mucoromycota</taxon>
        <taxon>Glomeromycotina</taxon>
        <taxon>Glomeromycetes</taxon>
        <taxon>Diversisporales</taxon>
        <taxon>Gigasporaceae</taxon>
        <taxon>Gigaspora</taxon>
    </lineage>
</organism>
<sequence length="82" mass="8953">MSSSNSSQPQQPQQSEYKDCTSCKLVGTVTFIGLGSYAIYNSKKIKPKNVAIGLSRSVQFKKVGLGVFGIVNIFAGLYRLFQ</sequence>
<dbReference type="Pfam" id="PF15055">
    <property type="entry name" value="DMAC1_Dmo2"/>
    <property type="match status" value="1"/>
</dbReference>
<proteinExistence type="predicted"/>
<name>A0A8H3WYG6_GIGMA</name>
<gene>
    <name evidence="1" type="ORF">F8M41_014670</name>
</gene>
<dbReference type="InterPro" id="IPR053092">
    <property type="entry name" value="Mitochondrial_unc_protein"/>
</dbReference>
<dbReference type="Proteomes" id="UP000439903">
    <property type="component" value="Unassembled WGS sequence"/>
</dbReference>
<dbReference type="OrthoDB" id="6604875at2759"/>
<dbReference type="InterPro" id="IPR028036">
    <property type="entry name" value="DMAC1-like_dom"/>
</dbReference>
<keyword evidence="2" id="KW-1185">Reference proteome</keyword>
<dbReference type="PANTHER" id="PTHR28048:SF1">
    <property type="entry name" value="ACR195WP"/>
    <property type="match status" value="1"/>
</dbReference>
<reference evidence="1 2" key="1">
    <citation type="journal article" date="2019" name="Environ. Microbiol.">
        <title>At the nexus of three kingdoms: the genome of the mycorrhizal fungus Gigaspora margarita provides insights into plant, endobacterial and fungal interactions.</title>
        <authorList>
            <person name="Venice F."/>
            <person name="Ghignone S."/>
            <person name="Salvioli di Fossalunga A."/>
            <person name="Amselem J."/>
            <person name="Novero M."/>
            <person name="Xianan X."/>
            <person name="Sedzielewska Toro K."/>
            <person name="Morin E."/>
            <person name="Lipzen A."/>
            <person name="Grigoriev I.V."/>
            <person name="Henrissat B."/>
            <person name="Martin F.M."/>
            <person name="Bonfante P."/>
        </authorList>
    </citation>
    <scope>NUCLEOTIDE SEQUENCE [LARGE SCALE GENOMIC DNA]</scope>
    <source>
        <strain evidence="1 2">BEG34</strain>
    </source>
</reference>
<accession>A0A8H3WYG6</accession>